<evidence type="ECO:0000313" key="1">
    <source>
        <dbReference type="EMBL" id="KAK8757737.1"/>
    </source>
</evidence>
<protein>
    <recommendedName>
        <fullName evidence="3">Selenoprotein n</fullName>
    </recommendedName>
</protein>
<reference evidence="1 2" key="1">
    <citation type="journal article" date="2023" name="Arcadia Sci">
        <title>De novo assembly of a long-read Amblyomma americanum tick genome.</title>
        <authorList>
            <person name="Chou S."/>
            <person name="Poskanzer K.E."/>
            <person name="Rollins M."/>
            <person name="Thuy-Boun P.S."/>
        </authorList>
    </citation>
    <scope>NUCLEOTIDE SEQUENCE [LARGE SCALE GENOMIC DNA]</scope>
    <source>
        <strain evidence="1">F_SG_1</strain>
        <tissue evidence="1">Salivary glands</tissue>
    </source>
</reference>
<gene>
    <name evidence="1" type="ORF">V5799_004641</name>
</gene>
<evidence type="ECO:0000313" key="2">
    <source>
        <dbReference type="Proteomes" id="UP001321473"/>
    </source>
</evidence>
<dbReference type="PANTHER" id="PTHR16213:SF78">
    <property type="entry name" value="SELENOPROTEIN N"/>
    <property type="match status" value="1"/>
</dbReference>
<dbReference type="PANTHER" id="PTHR16213">
    <property type="entry name" value="SELENOPROTEIN N"/>
    <property type="match status" value="1"/>
</dbReference>
<keyword evidence="2" id="KW-1185">Reference proteome</keyword>
<sequence>MTTSWQFGPAAVIGSALLAIAAVIFSLSCLSNEPRNYGLQDYLFLGRLITPDFYYVYASVGPLLASVGFGQDSRNLESRNVTIRSLFHGIDSKSLSKNVAEELLSDPESNLHALLSWNEPYQGTKILPLSKFSAFLPPRSSAYGDPWWLVEGKSSPHTDGHVEGGVYTPPLYNASVEALLGELFGMFHRNVFLTTRASPTGTAAVVARSGNGTLDIVFRSHIEFQISSPPQRPLWFTPSQFRGRVVISEDGSTLHYFEAYVPADRQLNVDLEWLAQQHKDNTHTTEVDIGRVAEMCLSLDTAHGCLSRKQWTSEGSTAEAFRKLDEMFFPFLKVPYYNLSATVVKATSSARTLRQGPLASPTIQKLLRAHFVSSWSLTAQLKEYVASEADEATVKMAAACLNEYKFPVQIVCLLPDATVVDSLCANDLLAVDDVDETQLEGFNDPIEMAYHHFLKSCVAKAHSEHDFNNGKAD</sequence>
<name>A0AAQ4D5J7_AMBAM</name>
<dbReference type="GO" id="GO:0005789">
    <property type="term" value="C:endoplasmic reticulum membrane"/>
    <property type="evidence" value="ECO:0007669"/>
    <property type="project" value="TreeGrafter"/>
</dbReference>
<dbReference type="EMBL" id="JARKHS020034868">
    <property type="protein sequence ID" value="KAK8757737.1"/>
    <property type="molecule type" value="Genomic_DNA"/>
</dbReference>
<evidence type="ECO:0008006" key="3">
    <source>
        <dbReference type="Google" id="ProtNLM"/>
    </source>
</evidence>
<organism evidence="1 2">
    <name type="scientific">Amblyomma americanum</name>
    <name type="common">Lone star tick</name>
    <dbReference type="NCBI Taxonomy" id="6943"/>
    <lineage>
        <taxon>Eukaryota</taxon>
        <taxon>Metazoa</taxon>
        <taxon>Ecdysozoa</taxon>
        <taxon>Arthropoda</taxon>
        <taxon>Chelicerata</taxon>
        <taxon>Arachnida</taxon>
        <taxon>Acari</taxon>
        <taxon>Parasitiformes</taxon>
        <taxon>Ixodida</taxon>
        <taxon>Ixodoidea</taxon>
        <taxon>Ixodidae</taxon>
        <taxon>Amblyomminae</taxon>
        <taxon>Amblyomma</taxon>
    </lineage>
</organism>
<dbReference type="AlphaFoldDB" id="A0AAQ4D5J7"/>
<accession>A0AAQ4D5J7</accession>
<comment type="caution">
    <text evidence="1">The sequence shown here is derived from an EMBL/GenBank/DDBJ whole genome shotgun (WGS) entry which is preliminary data.</text>
</comment>
<proteinExistence type="predicted"/>
<dbReference type="Proteomes" id="UP001321473">
    <property type="component" value="Unassembled WGS sequence"/>
</dbReference>
<dbReference type="GO" id="GO:0055074">
    <property type="term" value="P:calcium ion homeostasis"/>
    <property type="evidence" value="ECO:0007669"/>
    <property type="project" value="TreeGrafter"/>
</dbReference>